<feature type="transmembrane region" description="Helical" evidence="2">
    <location>
        <begin position="90"/>
        <end position="110"/>
    </location>
</feature>
<accession>A0A9W6ZI13</accession>
<evidence type="ECO:0000313" key="4">
    <source>
        <dbReference type="Proteomes" id="UP001162640"/>
    </source>
</evidence>
<dbReference type="EMBL" id="BLQM01000021">
    <property type="protein sequence ID" value="GMH51443.1"/>
    <property type="molecule type" value="Genomic_DNA"/>
</dbReference>
<feature type="transmembrane region" description="Helical" evidence="2">
    <location>
        <begin position="130"/>
        <end position="153"/>
    </location>
</feature>
<dbReference type="Proteomes" id="UP001162640">
    <property type="component" value="Unassembled WGS sequence"/>
</dbReference>
<dbReference type="AlphaFoldDB" id="A0A9W6ZI13"/>
<organism evidence="3 4">
    <name type="scientific">Triparma laevis f. inornata</name>
    <dbReference type="NCBI Taxonomy" id="1714386"/>
    <lineage>
        <taxon>Eukaryota</taxon>
        <taxon>Sar</taxon>
        <taxon>Stramenopiles</taxon>
        <taxon>Ochrophyta</taxon>
        <taxon>Bolidophyceae</taxon>
        <taxon>Parmales</taxon>
        <taxon>Triparmaceae</taxon>
        <taxon>Triparma</taxon>
    </lineage>
</organism>
<feature type="transmembrane region" description="Helical" evidence="2">
    <location>
        <begin position="286"/>
        <end position="310"/>
    </location>
</feature>
<sequence>MFGSAKKRRGLSSPSSPAAFAERSPPTTPKADDNDDDKYAPKKEVVVLQSPASQDMEFRKEAERLERVLSKFADQGEEMAPTFLKPIFQYLPRIGINILVILRTMYPLALKLSEYYLWCQENLPVELITAGWGLILCFFGGTFQLSLAAYEAFKVNGWDRTRGALVDLHETWKEFQSANSIDDKKDDDNDGISDVDQISSTELVTRKVKLFLKVSDPNKVHDALTGISSGFVGVIATLKFKYARTVTLGCTIGNYLRRPAGMYLTPTLVQVSPVEFRKWLPHLIDYGCKFVAISIAWFVSAVLASVQSSIRGGLMFSRSMMKLAAKNGWLDIDPDESYLDEVVGWSLAFCGASFQIINGFGLPFPLNLLLLPFSFIEYYLKWIVSSKD</sequence>
<evidence type="ECO:0000313" key="3">
    <source>
        <dbReference type="EMBL" id="GMH51443.1"/>
    </source>
</evidence>
<protein>
    <submittedName>
        <fullName evidence="3">Uncharacterized protein</fullName>
    </submittedName>
</protein>
<reference evidence="4" key="1">
    <citation type="journal article" date="2023" name="Commun. Biol.">
        <title>Genome analysis of Parmales, the sister group of diatoms, reveals the evolutionary specialization of diatoms from phago-mixotrophs to photoautotrophs.</title>
        <authorList>
            <person name="Ban H."/>
            <person name="Sato S."/>
            <person name="Yoshikawa S."/>
            <person name="Yamada K."/>
            <person name="Nakamura Y."/>
            <person name="Ichinomiya M."/>
            <person name="Sato N."/>
            <person name="Blanc-Mathieu R."/>
            <person name="Endo H."/>
            <person name="Kuwata A."/>
            <person name="Ogata H."/>
        </authorList>
    </citation>
    <scope>NUCLEOTIDE SEQUENCE [LARGE SCALE GENOMIC DNA]</scope>
</reference>
<name>A0A9W6ZI13_9STRA</name>
<keyword evidence="2" id="KW-0472">Membrane</keyword>
<keyword evidence="2" id="KW-0812">Transmembrane</keyword>
<comment type="caution">
    <text evidence="3">The sequence shown here is derived from an EMBL/GenBank/DDBJ whole genome shotgun (WGS) entry which is preliminary data.</text>
</comment>
<proteinExistence type="predicted"/>
<feature type="region of interest" description="Disordered" evidence="1">
    <location>
        <begin position="1"/>
        <end position="40"/>
    </location>
</feature>
<gene>
    <name evidence="3" type="ORF">TL16_g01012</name>
</gene>
<feature type="compositionally biased region" description="Basic residues" evidence="1">
    <location>
        <begin position="1"/>
        <end position="10"/>
    </location>
</feature>
<evidence type="ECO:0000256" key="2">
    <source>
        <dbReference type="SAM" id="Phobius"/>
    </source>
</evidence>
<evidence type="ECO:0000256" key="1">
    <source>
        <dbReference type="SAM" id="MobiDB-lite"/>
    </source>
</evidence>
<feature type="transmembrane region" description="Helical" evidence="2">
    <location>
        <begin position="362"/>
        <end position="380"/>
    </location>
</feature>
<keyword evidence="2" id="KW-1133">Transmembrane helix</keyword>